<accession>A0ABM9VDE5</accession>
<dbReference type="Proteomes" id="UP000191812">
    <property type="component" value="Unassembled WGS sequence"/>
</dbReference>
<dbReference type="EMBL" id="FBWH01000014">
    <property type="protein sequence ID" value="CUX20986.1"/>
    <property type="molecule type" value="Genomic_DNA"/>
</dbReference>
<proteinExistence type="predicted"/>
<evidence type="ECO:0000256" key="1">
    <source>
        <dbReference type="SAM" id="MobiDB-lite"/>
    </source>
</evidence>
<reference evidence="2 3" key="1">
    <citation type="submission" date="2016-01" db="EMBL/GenBank/DDBJ databases">
        <authorList>
            <person name="Regsiter A."/>
            <person name="william w."/>
        </authorList>
    </citation>
    <scope>NUCLEOTIDE SEQUENCE [LARGE SCALE GENOMIC DNA]</scope>
    <source>
        <strain evidence="2 3">CFBP 6927</strain>
    </source>
</reference>
<evidence type="ECO:0000313" key="3">
    <source>
        <dbReference type="Proteomes" id="UP000191812"/>
    </source>
</evidence>
<feature type="region of interest" description="Disordered" evidence="1">
    <location>
        <begin position="159"/>
        <end position="189"/>
    </location>
</feature>
<evidence type="ECO:0000313" key="2">
    <source>
        <dbReference type="EMBL" id="CUX20986.1"/>
    </source>
</evidence>
<comment type="caution">
    <text evidence="2">The sequence shown here is derived from an EMBL/GenBank/DDBJ whole genome shotgun (WGS) entry which is preliminary data.</text>
</comment>
<protein>
    <submittedName>
        <fullName evidence="2">Uncharacterized protein</fullName>
    </submittedName>
</protein>
<keyword evidence="3" id="KW-1185">Reference proteome</keyword>
<name>A0ABM9VDE5_9HYPH</name>
<sequence>MMAPPIIAPAIPAAMPPPPCPCPKWLRASAWLVVAIVVPAIVKATRPAETNLFILVHIVLLLRLPTRASYWSQCRRWNKTTPVEATGACPFHYIPVMFAESWGVGFGEVSIDSEPTRVGLYPPLPYRASPPPRGESARGATIASRARFKVGETLPQIDLPLEGEMPGRAEGGKAPRLSVRYGSATSRKL</sequence>
<gene>
    <name evidence="2" type="ORF">AGR13a_Cc210137</name>
</gene>
<organism evidence="2 3">
    <name type="scientific">Agrobacterium genomosp. 13 str. CFBP 6927</name>
    <dbReference type="NCBI Taxonomy" id="1183428"/>
    <lineage>
        <taxon>Bacteria</taxon>
        <taxon>Pseudomonadati</taxon>
        <taxon>Pseudomonadota</taxon>
        <taxon>Alphaproteobacteria</taxon>
        <taxon>Hyphomicrobiales</taxon>
        <taxon>Rhizobiaceae</taxon>
        <taxon>Rhizobium/Agrobacterium group</taxon>
        <taxon>Agrobacterium</taxon>
        <taxon>Agrobacterium tumefaciens complex</taxon>
    </lineage>
</organism>